<dbReference type="Proteomes" id="UP000242715">
    <property type="component" value="Unassembled WGS sequence"/>
</dbReference>
<reference evidence="2" key="1">
    <citation type="journal article" date="2017" name="Front. Plant Sci.">
        <title>Climate Clever Clovers: New Paradigm to Reduce the Environmental Footprint of Ruminants by Breeding Low Methanogenic Forages Utilizing Haplotype Variation.</title>
        <authorList>
            <person name="Kaur P."/>
            <person name="Appels R."/>
            <person name="Bayer P.E."/>
            <person name="Keeble-Gagnere G."/>
            <person name="Wang J."/>
            <person name="Hirakawa H."/>
            <person name="Shirasawa K."/>
            <person name="Vercoe P."/>
            <person name="Stefanova K."/>
            <person name="Durmic Z."/>
            <person name="Nichols P."/>
            <person name="Revell C."/>
            <person name="Isobe S.N."/>
            <person name="Edwards D."/>
            <person name="Erskine W."/>
        </authorList>
    </citation>
    <scope>NUCLEOTIDE SEQUENCE [LARGE SCALE GENOMIC DNA]</scope>
    <source>
        <strain evidence="2">cv. Daliak</strain>
    </source>
</reference>
<dbReference type="AlphaFoldDB" id="A0A2Z6LLR7"/>
<protein>
    <submittedName>
        <fullName evidence="1">Uncharacterized protein</fullName>
    </submittedName>
</protein>
<gene>
    <name evidence="1" type="ORF">TSUD_90450</name>
</gene>
<keyword evidence="2" id="KW-1185">Reference proteome</keyword>
<name>A0A2Z6LLR7_TRISU</name>
<dbReference type="EMBL" id="DF973185">
    <property type="protein sequence ID" value="GAU18504.1"/>
    <property type="molecule type" value="Genomic_DNA"/>
</dbReference>
<evidence type="ECO:0000313" key="1">
    <source>
        <dbReference type="EMBL" id="GAU18504.1"/>
    </source>
</evidence>
<accession>A0A2Z6LLR7</accession>
<evidence type="ECO:0000313" key="2">
    <source>
        <dbReference type="Proteomes" id="UP000242715"/>
    </source>
</evidence>
<sequence>MCFLFQCDQSHHQHALLYSVTIAAAGSPSHRAAANSTVRLPLAAHCCRDSILCSLFIT</sequence>
<organism evidence="1 2">
    <name type="scientific">Trifolium subterraneum</name>
    <name type="common">Subterranean clover</name>
    <dbReference type="NCBI Taxonomy" id="3900"/>
    <lineage>
        <taxon>Eukaryota</taxon>
        <taxon>Viridiplantae</taxon>
        <taxon>Streptophyta</taxon>
        <taxon>Embryophyta</taxon>
        <taxon>Tracheophyta</taxon>
        <taxon>Spermatophyta</taxon>
        <taxon>Magnoliopsida</taxon>
        <taxon>eudicotyledons</taxon>
        <taxon>Gunneridae</taxon>
        <taxon>Pentapetalae</taxon>
        <taxon>rosids</taxon>
        <taxon>fabids</taxon>
        <taxon>Fabales</taxon>
        <taxon>Fabaceae</taxon>
        <taxon>Papilionoideae</taxon>
        <taxon>50 kb inversion clade</taxon>
        <taxon>NPAAA clade</taxon>
        <taxon>Hologalegina</taxon>
        <taxon>IRL clade</taxon>
        <taxon>Trifolieae</taxon>
        <taxon>Trifolium</taxon>
    </lineage>
</organism>
<proteinExistence type="predicted"/>